<dbReference type="AlphaFoldDB" id="A0AAJ6B4T1"/>
<protein>
    <submittedName>
        <fullName evidence="1">Uncharacterized protein</fullName>
    </submittedName>
</protein>
<sequence length="68" mass="8145">MRIGHEFIYKSLADIFDKEETIKESQLKESFKNFMLNQYPWIDNKNLSRLFSQGCYYAHKDGLTGFMQ</sequence>
<organism evidence="1 2">
    <name type="scientific">Candidatus Pedobacter colombiensis</name>
    <dbReference type="NCBI Taxonomy" id="3121371"/>
    <lineage>
        <taxon>Bacteria</taxon>
        <taxon>Pseudomonadati</taxon>
        <taxon>Bacteroidota</taxon>
        <taxon>Sphingobacteriia</taxon>
        <taxon>Sphingobacteriales</taxon>
        <taxon>Sphingobacteriaceae</taxon>
        <taxon>Pedobacter</taxon>
    </lineage>
</organism>
<gene>
    <name evidence="1" type="ORF">P0Y49_14490</name>
</gene>
<accession>A0AAJ6B4T1</accession>
<reference evidence="1" key="1">
    <citation type="submission" date="2023-03" db="EMBL/GenBank/DDBJ databases">
        <title>Andean soil-derived lignocellulolytic bacterial consortium as a source of novel taxa and putative plastic-active enzymes.</title>
        <authorList>
            <person name="Diaz-Garcia L."/>
            <person name="Chuvochina M."/>
            <person name="Feuerriegel G."/>
            <person name="Bunk B."/>
            <person name="Sproer C."/>
            <person name="Streit W.R."/>
            <person name="Rodriguez L.M."/>
            <person name="Overmann J."/>
            <person name="Jimenez D.J."/>
        </authorList>
    </citation>
    <scope>NUCLEOTIDE SEQUENCE</scope>
    <source>
        <strain evidence="1">MAG 3858</strain>
    </source>
</reference>
<name>A0AAJ6B4T1_9SPHI</name>
<dbReference type="EMBL" id="CP119313">
    <property type="protein sequence ID" value="WEK18002.1"/>
    <property type="molecule type" value="Genomic_DNA"/>
</dbReference>
<evidence type="ECO:0000313" key="2">
    <source>
        <dbReference type="Proteomes" id="UP001214530"/>
    </source>
</evidence>
<dbReference type="Proteomes" id="UP001214530">
    <property type="component" value="Chromosome"/>
</dbReference>
<proteinExistence type="predicted"/>
<evidence type="ECO:0000313" key="1">
    <source>
        <dbReference type="EMBL" id="WEK18002.1"/>
    </source>
</evidence>